<dbReference type="AlphaFoldDB" id="A0A197KCF3"/>
<gene>
    <name evidence="2" type="ORF">K457DRAFT_651290</name>
</gene>
<feature type="compositionally biased region" description="Polar residues" evidence="1">
    <location>
        <begin position="20"/>
        <end position="50"/>
    </location>
</feature>
<dbReference type="EMBL" id="KV442015">
    <property type="protein sequence ID" value="OAQ35175.1"/>
    <property type="molecule type" value="Genomic_DNA"/>
</dbReference>
<proteinExistence type="predicted"/>
<accession>A0A197KCF3</accession>
<protein>
    <submittedName>
        <fullName evidence="2">Uncharacterized protein</fullName>
    </submittedName>
</protein>
<name>A0A197KCF3_9FUNG</name>
<evidence type="ECO:0000256" key="1">
    <source>
        <dbReference type="SAM" id="MobiDB-lite"/>
    </source>
</evidence>
<feature type="region of interest" description="Disordered" evidence="1">
    <location>
        <begin position="14"/>
        <end position="57"/>
    </location>
</feature>
<keyword evidence="3" id="KW-1185">Reference proteome</keyword>
<reference evidence="2 3" key="1">
    <citation type="submission" date="2016-05" db="EMBL/GenBank/DDBJ databases">
        <title>Genome sequencing reveals origins of a unique bacterial endosymbiosis in the earliest lineages of terrestrial Fungi.</title>
        <authorList>
            <consortium name="DOE Joint Genome Institute"/>
            <person name="Uehling J."/>
            <person name="Gryganskyi A."/>
            <person name="Hameed K."/>
            <person name="Tschaplinski T."/>
            <person name="Misztal P."/>
            <person name="Wu S."/>
            <person name="Desiro A."/>
            <person name="Vande Pol N."/>
            <person name="Du Z.-Y."/>
            <person name="Zienkiewicz A."/>
            <person name="Zienkiewicz K."/>
            <person name="Morin E."/>
            <person name="Tisserant E."/>
            <person name="Splivallo R."/>
            <person name="Hainaut M."/>
            <person name="Henrissat B."/>
            <person name="Ohm R."/>
            <person name="Kuo A."/>
            <person name="Yan J."/>
            <person name="Lipzen A."/>
            <person name="Nolan M."/>
            <person name="Labutti K."/>
            <person name="Barry K."/>
            <person name="Goldstein A."/>
            <person name="Labbe J."/>
            <person name="Schadt C."/>
            <person name="Tuskan G."/>
            <person name="Grigoriev I."/>
            <person name="Martin F."/>
            <person name="Vilgalys R."/>
            <person name="Bonito G."/>
        </authorList>
    </citation>
    <scope>NUCLEOTIDE SEQUENCE [LARGE SCALE GENOMIC DNA]</scope>
    <source>
        <strain evidence="2 3">AG-77</strain>
    </source>
</reference>
<evidence type="ECO:0000313" key="3">
    <source>
        <dbReference type="Proteomes" id="UP000078512"/>
    </source>
</evidence>
<dbReference type="Proteomes" id="UP000078512">
    <property type="component" value="Unassembled WGS sequence"/>
</dbReference>
<organism evidence="2 3">
    <name type="scientific">Linnemannia elongata AG-77</name>
    <dbReference type="NCBI Taxonomy" id="1314771"/>
    <lineage>
        <taxon>Eukaryota</taxon>
        <taxon>Fungi</taxon>
        <taxon>Fungi incertae sedis</taxon>
        <taxon>Mucoromycota</taxon>
        <taxon>Mortierellomycotina</taxon>
        <taxon>Mortierellomycetes</taxon>
        <taxon>Mortierellales</taxon>
        <taxon>Mortierellaceae</taxon>
        <taxon>Linnemannia</taxon>
    </lineage>
</organism>
<evidence type="ECO:0000313" key="2">
    <source>
        <dbReference type="EMBL" id="OAQ35175.1"/>
    </source>
</evidence>
<sequence>MGCVQDTVHVVARIDPAHPQTESLSSTSIPTTVDSPNPTLLQPPLSSSIAFSPPARPTPSATVICAWSLTASWIAFPPIAPHHPHPKTRL</sequence>